<keyword evidence="1" id="KW-0677">Repeat</keyword>
<dbReference type="SUPFAM" id="SSF52540">
    <property type="entry name" value="P-loop containing nucleoside triphosphate hydrolases"/>
    <property type="match status" value="1"/>
</dbReference>
<dbReference type="PANTHER" id="PTHR46082:SF11">
    <property type="entry name" value="AAA+ ATPASE DOMAIN-CONTAINING PROTEIN-RELATED"/>
    <property type="match status" value="1"/>
</dbReference>
<dbReference type="SUPFAM" id="SSF48452">
    <property type="entry name" value="TPR-like"/>
    <property type="match status" value="1"/>
</dbReference>
<dbReference type="InterPro" id="IPR056884">
    <property type="entry name" value="NPHP3-like_N"/>
</dbReference>
<dbReference type="Pfam" id="PF24883">
    <property type="entry name" value="NPHP3_N"/>
    <property type="match status" value="1"/>
</dbReference>
<reference evidence="5 6" key="1">
    <citation type="submission" date="2019-10" db="EMBL/GenBank/DDBJ databases">
        <authorList>
            <person name="Palmer J.M."/>
        </authorList>
    </citation>
    <scope>NUCLEOTIDE SEQUENCE [LARGE SCALE GENOMIC DNA]</scope>
    <source>
        <strain evidence="5 6">TWF730</strain>
    </source>
</reference>
<dbReference type="GO" id="GO:0003824">
    <property type="term" value="F:catalytic activity"/>
    <property type="evidence" value="ECO:0007669"/>
    <property type="project" value="InterPro"/>
</dbReference>
<dbReference type="InterPro" id="IPR027417">
    <property type="entry name" value="P-loop_NTPase"/>
</dbReference>
<evidence type="ECO:0000259" key="4">
    <source>
        <dbReference type="Pfam" id="PF24883"/>
    </source>
</evidence>
<dbReference type="Pfam" id="PF13374">
    <property type="entry name" value="TPR_10"/>
    <property type="match status" value="1"/>
</dbReference>
<accession>A0AAV9V4N0</accession>
<name>A0AAV9V4N0_9PEZI</name>
<dbReference type="SUPFAM" id="SSF53167">
    <property type="entry name" value="Purine and uridine phosphorylases"/>
    <property type="match status" value="1"/>
</dbReference>
<dbReference type="InterPro" id="IPR019734">
    <property type="entry name" value="TPR_rpt"/>
</dbReference>
<dbReference type="InterPro" id="IPR053137">
    <property type="entry name" value="NLR-like"/>
</dbReference>
<dbReference type="Proteomes" id="UP001373714">
    <property type="component" value="Unassembled WGS sequence"/>
</dbReference>
<evidence type="ECO:0000313" key="5">
    <source>
        <dbReference type="EMBL" id="KAK6354394.1"/>
    </source>
</evidence>
<gene>
    <name evidence="5" type="ORF">TWF730_008801</name>
</gene>
<dbReference type="InterPro" id="IPR000845">
    <property type="entry name" value="Nucleoside_phosphorylase_d"/>
</dbReference>
<evidence type="ECO:0000256" key="1">
    <source>
        <dbReference type="ARBA" id="ARBA00022737"/>
    </source>
</evidence>
<dbReference type="Gene3D" id="3.40.50.300">
    <property type="entry name" value="P-loop containing nucleotide triphosphate hydrolases"/>
    <property type="match status" value="1"/>
</dbReference>
<dbReference type="GO" id="GO:0009116">
    <property type="term" value="P:nucleoside metabolic process"/>
    <property type="evidence" value="ECO:0007669"/>
    <property type="project" value="InterPro"/>
</dbReference>
<dbReference type="Pfam" id="PF01048">
    <property type="entry name" value="PNP_UDP_1"/>
    <property type="match status" value="1"/>
</dbReference>
<dbReference type="InterPro" id="IPR011990">
    <property type="entry name" value="TPR-like_helical_dom_sf"/>
</dbReference>
<dbReference type="InterPro" id="IPR031352">
    <property type="entry name" value="SesA"/>
</dbReference>
<dbReference type="SMART" id="SM00028">
    <property type="entry name" value="TPR"/>
    <property type="match status" value="5"/>
</dbReference>
<dbReference type="Pfam" id="PF13424">
    <property type="entry name" value="TPR_12"/>
    <property type="match status" value="2"/>
</dbReference>
<protein>
    <submittedName>
        <fullName evidence="5">Uncharacterized protein</fullName>
    </submittedName>
</protein>
<dbReference type="Gene3D" id="1.25.40.10">
    <property type="entry name" value="Tetratricopeptide repeat domain"/>
    <property type="match status" value="1"/>
</dbReference>
<sequence>MNSTRKTMKHDDYGVGWVCALPLELAAARGMLSEIHQSLPQQSNDENTYILGSIQGHNIAVACLPLGVYGTTSAAVVAAHMLTTFRAIRFVLMVGIGGGVPSKLNDIRLGDVVVSKPSGIFGGVIQYDYGKSLIEGGFERVGCLNKPPQILLTAASALQVEHSTESGKCQISNYVLQLQKSCSKPGQFQFNRGDQRYDFLYEADYDHAESQDTCDNCDKTKRVERISRPSSGPEVHYGLIASGNQVMKSGVMRDRIATMQTPSILCFEMEAAGLMDQVPCLVIRGICDYSDSHKNKTWQGYAAATAAGYAKALLSKVSISQVSEMPKPRPTIALSGSIDRFLGTSSSILAFLSTHSTHNIMPRVFKDTLVQLPLIVDIIEKIAADCRERVIRLEEQTKLLPVVTSCLGQAASLEKLAREIIATPEDSKLRRFRKLIARFRKEKLALASLNILEGYKSTLVLYLQERAKTTMWRCEIKRSASEWLKPSSISFIHDDNLPGTCEWIWGNPTFVKWCEPSPNPDRLLYVRGIPGCGKSVLATYIAKGLKKQGFKVLSFSFCSTDNNQQSLDSLFRAFIWQLLQKSFDDKVFDCIHKVPSQGLTASELFRTLLEVAKLVNETVYCIIDGVDEMRADGRGDYFSDLAEHVRGLIELKNLHIVLFGRPCALQVAIPSSLNIEMGPDLVQTDIEQFINFRINKHLILQTSRDRVLKVLLKGAGGMFLWVKLMIDDLQRSATKAELADRLCDIPEGMDNLYRAFFGKLKQKLDRREMIRARNYLAFTITACRILTVDEVQHFDALGASSDSTLGDLGEELLREPEKKILEVCGGFVKIVNGHVQLVHTSVKEFLTRSEDLWSHKDAEIVEFRVDIQETHISLASSCIRYLDAGRYEFPSVEIHDISDCETKYPILEYSSKYAIAHLVRSKMSLEPGMIAKCKRFIGSAKFVEWLEYTGVLLIEDPDAPILLEEFDELEIRLDNSARDTDVVESYQMLLQKALKHRMESRIREFGANDQRAEILQLLIDREQTPEADPQVDIEKATSIESPKNNSIAVSQIMNLIRKGGISSQFDKLNLFLKLAAHLGRARILTDPLKLLFDAILAIAPRIPVPVLYRIGDFYERVGKAVEALEVYYKALHKTECTKGVMRCYILRDIASILSDQGKYFNAEVMLRQAVEEAEEIRGQENLLTLQLVDGLGLALSNQRKYTEAERMLSRAMDGKQKYLGQHSSTATSIHRLAWVLLEQMRYPEAEEMYRSAMKMRQNVLGEHVDTYRSMHLLGHVLWCQGRYTEAEEMFQCALEGRQRLLGDHEDTFLAANNLGRGDRDCLETMRTRFSLQITWE</sequence>
<dbReference type="PANTHER" id="PTHR46082">
    <property type="entry name" value="ATP/GTP-BINDING PROTEIN-RELATED"/>
    <property type="match status" value="1"/>
</dbReference>
<feature type="domain" description="Nephrocystin 3-like N-terminal" evidence="4">
    <location>
        <begin position="499"/>
        <end position="645"/>
    </location>
</feature>
<organism evidence="5 6">
    <name type="scientific">Orbilia blumenaviensis</name>
    <dbReference type="NCBI Taxonomy" id="1796055"/>
    <lineage>
        <taxon>Eukaryota</taxon>
        <taxon>Fungi</taxon>
        <taxon>Dikarya</taxon>
        <taxon>Ascomycota</taxon>
        <taxon>Pezizomycotina</taxon>
        <taxon>Orbiliomycetes</taxon>
        <taxon>Orbiliales</taxon>
        <taxon>Orbiliaceae</taxon>
        <taxon>Orbilia</taxon>
    </lineage>
</organism>
<dbReference type="EMBL" id="JAVHNS010000005">
    <property type="protein sequence ID" value="KAK6354394.1"/>
    <property type="molecule type" value="Genomic_DNA"/>
</dbReference>
<dbReference type="Gene3D" id="3.40.50.1580">
    <property type="entry name" value="Nucleoside phosphorylase domain"/>
    <property type="match status" value="1"/>
</dbReference>
<keyword evidence="6" id="KW-1185">Reference proteome</keyword>
<proteinExistence type="predicted"/>
<evidence type="ECO:0000313" key="6">
    <source>
        <dbReference type="Proteomes" id="UP001373714"/>
    </source>
</evidence>
<dbReference type="InterPro" id="IPR035994">
    <property type="entry name" value="Nucleoside_phosphorylase_sf"/>
</dbReference>
<dbReference type="Pfam" id="PF17107">
    <property type="entry name" value="SesA"/>
    <property type="match status" value="1"/>
</dbReference>
<evidence type="ECO:0000259" key="3">
    <source>
        <dbReference type="Pfam" id="PF17107"/>
    </source>
</evidence>
<comment type="caution">
    <text evidence="5">The sequence shown here is derived from an EMBL/GenBank/DDBJ whole genome shotgun (WGS) entry which is preliminary data.</text>
</comment>
<feature type="domain" description="NACHT-NTPase and P-loop NTPases N-terminal" evidence="3">
    <location>
        <begin position="346"/>
        <end position="443"/>
    </location>
</feature>
<feature type="domain" description="Nucleoside phosphorylase" evidence="2">
    <location>
        <begin position="17"/>
        <end position="298"/>
    </location>
</feature>
<evidence type="ECO:0000259" key="2">
    <source>
        <dbReference type="Pfam" id="PF01048"/>
    </source>
</evidence>